<dbReference type="InterPro" id="IPR036259">
    <property type="entry name" value="MFS_trans_sf"/>
</dbReference>
<dbReference type="CDD" id="cd18579">
    <property type="entry name" value="ABC_6TM_ABCC_D1"/>
    <property type="match status" value="1"/>
</dbReference>
<dbReference type="PROSITE" id="PS00216">
    <property type="entry name" value="SUGAR_TRANSPORT_1"/>
    <property type="match status" value="1"/>
</dbReference>
<organism evidence="14 15">
    <name type="scientific">Fusarium oxysporum f. sp. lycopersici (strain 4287 / CBS 123668 / FGSC 9935 / NRRL 34936)</name>
    <name type="common">Fusarium vascular wilt of tomato</name>
    <dbReference type="NCBI Taxonomy" id="426428"/>
    <lineage>
        <taxon>Eukaryota</taxon>
        <taxon>Fungi</taxon>
        <taxon>Dikarya</taxon>
        <taxon>Ascomycota</taxon>
        <taxon>Pezizomycotina</taxon>
        <taxon>Sordariomycetes</taxon>
        <taxon>Hypocreomycetidae</taxon>
        <taxon>Hypocreales</taxon>
        <taxon>Nectriaceae</taxon>
        <taxon>Fusarium</taxon>
        <taxon>Fusarium oxysporum species complex</taxon>
    </lineage>
</organism>
<keyword evidence="3" id="KW-1003">Cell membrane</keyword>
<dbReference type="GeneID" id="28959617"/>
<dbReference type="InterPro" id="IPR053791">
    <property type="entry name" value="MFS_Tri12-like"/>
</dbReference>
<dbReference type="PANTHER" id="PTHR24223:SF345">
    <property type="entry name" value="ABC MULTIDRUG TRANSPORTER (EUROFUNG)"/>
    <property type="match status" value="1"/>
</dbReference>
<evidence type="ECO:0000256" key="4">
    <source>
        <dbReference type="ARBA" id="ARBA00022692"/>
    </source>
</evidence>
<dbReference type="InterPro" id="IPR027417">
    <property type="entry name" value="P-loop_NTPase"/>
</dbReference>
<evidence type="ECO:0000256" key="6">
    <source>
        <dbReference type="ARBA" id="ARBA00022840"/>
    </source>
</evidence>
<dbReference type="InterPro" id="IPR003439">
    <property type="entry name" value="ABC_transporter-like_ATP-bd"/>
</dbReference>
<dbReference type="InterPro" id="IPR044746">
    <property type="entry name" value="ABCC_6TM_D1"/>
</dbReference>
<dbReference type="GO" id="GO:0016887">
    <property type="term" value="F:ATP hydrolysis activity"/>
    <property type="evidence" value="ECO:0007669"/>
    <property type="project" value="InterPro"/>
</dbReference>
<dbReference type="InterPro" id="IPR020846">
    <property type="entry name" value="MFS_dom"/>
</dbReference>
<dbReference type="OrthoDB" id="4139357at2759"/>
<dbReference type="PANTHER" id="PTHR24223">
    <property type="entry name" value="ATP-BINDING CASSETTE SUB-FAMILY C"/>
    <property type="match status" value="1"/>
</dbReference>
<feature type="domain" description="ABC transporter" evidence="12">
    <location>
        <begin position="1696"/>
        <end position="1946"/>
    </location>
</feature>
<dbReference type="InterPro" id="IPR010573">
    <property type="entry name" value="MFS_Str1/Tri12-like"/>
</dbReference>
<dbReference type="KEGG" id="fox:FOXG_18911"/>
<dbReference type="PROSITE" id="PS50929">
    <property type="entry name" value="ABC_TM1F"/>
    <property type="match status" value="2"/>
</dbReference>
<evidence type="ECO:0000256" key="9">
    <source>
        <dbReference type="SAM" id="MobiDB-lite"/>
    </source>
</evidence>
<evidence type="ECO:0000256" key="1">
    <source>
        <dbReference type="ARBA" id="ARBA00004651"/>
    </source>
</evidence>
<dbReference type="SUPFAM" id="SSF103473">
    <property type="entry name" value="MFS general substrate transporter"/>
    <property type="match status" value="1"/>
</dbReference>
<feature type="transmembrane region" description="Helical" evidence="10">
    <location>
        <begin position="162"/>
        <end position="182"/>
    </location>
</feature>
<dbReference type="GO" id="GO:0005524">
    <property type="term" value="F:ATP binding"/>
    <property type="evidence" value="ECO:0007669"/>
    <property type="project" value="UniProtKB-KW"/>
</dbReference>
<keyword evidence="5" id="KW-0547">Nucleotide-binding</keyword>
<feature type="transmembrane region" description="Helical" evidence="10">
    <location>
        <begin position="530"/>
        <end position="549"/>
    </location>
</feature>
<proteinExistence type="predicted"/>
<dbReference type="Pfam" id="PF00664">
    <property type="entry name" value="ABC_membrane"/>
    <property type="match status" value="2"/>
</dbReference>
<dbReference type="CDD" id="cd06179">
    <property type="entry name" value="MFS_TRI12_like"/>
    <property type="match status" value="1"/>
</dbReference>
<keyword evidence="6" id="KW-0067">ATP-binding</keyword>
<dbReference type="Pfam" id="PF00005">
    <property type="entry name" value="ABC_tran"/>
    <property type="match status" value="2"/>
</dbReference>
<feature type="transmembrane region" description="Helical" evidence="10">
    <location>
        <begin position="820"/>
        <end position="840"/>
    </location>
</feature>
<name>A0A0J9WK91_FUSO4</name>
<evidence type="ECO:0000313" key="15">
    <source>
        <dbReference type="Proteomes" id="UP000009097"/>
    </source>
</evidence>
<feature type="transmembrane region" description="Helical" evidence="10">
    <location>
        <begin position="237"/>
        <end position="258"/>
    </location>
</feature>
<dbReference type="Pfam" id="PF06609">
    <property type="entry name" value="TRI12"/>
    <property type="match status" value="1"/>
</dbReference>
<feature type="transmembrane region" description="Helical" evidence="10">
    <location>
        <begin position="1420"/>
        <end position="1441"/>
    </location>
</feature>
<feature type="domain" description="Major facilitator superfamily (MFS) profile" evidence="11">
    <location>
        <begin position="39"/>
        <end position="554"/>
    </location>
</feature>
<keyword evidence="2" id="KW-0813">Transport</keyword>
<dbReference type="Gene3D" id="3.40.50.300">
    <property type="entry name" value="P-loop containing nucleotide triphosphate hydrolases"/>
    <property type="match status" value="2"/>
</dbReference>
<feature type="transmembrane region" description="Helical" evidence="10">
    <location>
        <begin position="399"/>
        <end position="423"/>
    </location>
</feature>
<dbReference type="VEuPathDB" id="FungiDB:FOXG_18911"/>
<keyword evidence="4 10" id="KW-0812">Transmembrane</keyword>
<evidence type="ECO:0000256" key="3">
    <source>
        <dbReference type="ARBA" id="ARBA00022475"/>
    </source>
</evidence>
<evidence type="ECO:0000259" key="12">
    <source>
        <dbReference type="PROSITE" id="PS50893"/>
    </source>
</evidence>
<evidence type="ECO:0000313" key="14">
    <source>
        <dbReference type="EMBL" id="KNB01622.1"/>
    </source>
</evidence>
<dbReference type="InterPro" id="IPR005829">
    <property type="entry name" value="Sugar_transporter_CS"/>
</dbReference>
<dbReference type="EMBL" id="DS231700">
    <property type="protein sequence ID" value="KNB01622.1"/>
    <property type="molecule type" value="Genomic_DNA"/>
</dbReference>
<feature type="transmembrane region" description="Helical" evidence="10">
    <location>
        <begin position="619"/>
        <end position="637"/>
    </location>
</feature>
<accession>A0A0J9WK91</accession>
<reference evidence="14" key="2">
    <citation type="journal article" date="2010" name="Nature">
        <title>Comparative genomics reveals mobile pathogenicity chromosomes in Fusarium.</title>
        <authorList>
            <person name="Ma L.J."/>
            <person name="van der Does H.C."/>
            <person name="Borkovich K.A."/>
            <person name="Coleman J.J."/>
            <person name="Daboussi M.J."/>
            <person name="Di Pietro A."/>
            <person name="Dufresne M."/>
            <person name="Freitag M."/>
            <person name="Grabherr M."/>
            <person name="Henrissat B."/>
            <person name="Houterman P.M."/>
            <person name="Kang S."/>
            <person name="Shim W.B."/>
            <person name="Woloshuk C."/>
            <person name="Xie X."/>
            <person name="Xu J.R."/>
            <person name="Antoniw J."/>
            <person name="Baker S.E."/>
            <person name="Bluhm B.H."/>
            <person name="Breakspear A."/>
            <person name="Brown D.W."/>
            <person name="Butchko R.A."/>
            <person name="Chapman S."/>
            <person name="Coulson R."/>
            <person name="Coutinho P.M."/>
            <person name="Danchin E.G."/>
            <person name="Diener A."/>
            <person name="Gale L.R."/>
            <person name="Gardiner D.M."/>
            <person name="Goff S."/>
            <person name="Hammond-Kosack K.E."/>
            <person name="Hilburn K."/>
            <person name="Hua-Van A."/>
            <person name="Jonkers W."/>
            <person name="Kazan K."/>
            <person name="Kodira C.D."/>
            <person name="Koehrsen M."/>
            <person name="Kumar L."/>
            <person name="Lee Y.H."/>
            <person name="Li L."/>
            <person name="Manners J.M."/>
            <person name="Miranda-Saavedra D."/>
            <person name="Mukherjee M."/>
            <person name="Park G."/>
            <person name="Park J."/>
            <person name="Park S.Y."/>
            <person name="Proctor R.H."/>
            <person name="Regev A."/>
            <person name="Ruiz-Roldan M.C."/>
            <person name="Sain D."/>
            <person name="Sakthikumar S."/>
            <person name="Sykes S."/>
            <person name="Schwartz D.C."/>
            <person name="Turgeon B.G."/>
            <person name="Wapinski I."/>
            <person name="Yoder O."/>
            <person name="Young S."/>
            <person name="Zeng Q."/>
            <person name="Zhou S."/>
            <person name="Galagan J."/>
            <person name="Cuomo C.A."/>
            <person name="Kistler H.C."/>
            <person name="Rep M."/>
        </authorList>
    </citation>
    <scope>NUCLEOTIDE SEQUENCE [LARGE SCALE GENOMIC DNA]</scope>
    <source>
        <strain evidence="14">4287</strain>
    </source>
</reference>
<evidence type="ECO:0000256" key="8">
    <source>
        <dbReference type="ARBA" id="ARBA00023136"/>
    </source>
</evidence>
<feature type="domain" description="ABC transporter" evidence="12">
    <location>
        <begin position="1100"/>
        <end position="1327"/>
    </location>
</feature>
<evidence type="ECO:0000259" key="13">
    <source>
        <dbReference type="PROSITE" id="PS50929"/>
    </source>
</evidence>
<dbReference type="InterPro" id="IPR017871">
    <property type="entry name" value="ABC_transporter-like_CS"/>
</dbReference>
<sequence length="1946" mass="211940">MAQPNTLSPAKVELEDDPHRAALEDNPTTQPKTGARVWIAIFSMALSFGPAVGLPFVCVASIVVQITNELGDASQLPWVVGAWSLSTACSFSLGGPFSDIFGRRSIILAGQIIVLIGNIVGGTAQNTQSIIAAETLVGLGAGFVFVAYAGVPEMLPNKWRSLGLGILEGGIALPWAVVSVLLANAMYKYATWRWLFYLAIIVQAISLAGTALFYWPTTHPQGDFEKSRWTQFREIDWIGLGLFTAGLAVFLIGLTWGGTASHPWKSASTIVPIVLGLFTIVAAFIYDFFFAKAPMFPLKLFSTIRGFLLVIVVLFISGMNYNSLSALLPQGSLYMFTTDGIEIGVLALPNTLMQGVCGFLVPLFSHKIGHIKWQFVAGTAFQAIFIGASAATVNPNHKLAWAFVPAFGVPMFVLCTILGYSIASLHVPHSHLGLAMGLLGTFRSAGGAVGNAIFNTIFQDKFKTYSGEEIARAALQSGLNATDLGLIIPGTIQHNLGVPGALDAVPGMTPEIQDVLRHAVREAYGRAFQFVFYITIAFSTIAVICALFVEDPTAFMTNHVQSAMVGRGHSGVVDGAAPVTISDDKPTESHDEKSDVGLLLVIRTSSLATNIPPKEGHQFAASIASFTATTLLGPLLYMEHMRSVRPADLAVIFLLVSLACDAANALQEGLDTWILPATQLALKLLLVATESRSKQGLLKSPYDSQAPEQLAGILSRTFFWWINPILALGNRIMLSGDDLPLIDDQLSSKQLRHRGLKAWDKRARPVTKITLPMCLAKSMVSHFFAPAIPRLCLIFFRYAQPALISSTVHMLGSRSDGSRYMLIIKAAAVYFGLAVFEAVYHHRLNRLSIMMKGTLVGLINNAALRQSSSSYNDGIALTLISTDTESAMSFASMFHETWAHILEVIIGMAMLARQIRWAAPVPLVIIFLCSRMSRYLARNLQSKQKAWNEATQSRISLTASALSSMKVMKMLGLSRETEVLLQKLRAQELEMAKKVRWMMVAYNASANALGIFSPILTFVIFLMYANLRGSTLDAETAFTTTALLGLVTHPANMVMTIVPRAIGSLAAFERIKDYLVQPSRADPRRLLQSNIKDEDSSLAIRFEAVTVQSRSSSRAVLENVNFTVNKGSITICAGAVGSGKTVLAQCILGEIPASSGTISVSSKRIAYCEQSPWLPSGTLKDAVFGFGKFEPGWYRHVVKLCCLDEDILTMPLGDNTLIGSQGLKLSGGQRQRLALARAIYARCEIVLLDDSFSALDHKTERQVVSSLVGIQGHFRKTGTTVILIANSSKHFDLANSLIVLEKGRITYQGSPNEVNVEAAHLRQTHVNAAVAEVNPDLVEKNKIIQSQALEVTEAMADLGRSTGDFSLYGYYLRAVHPRNFFLLLTCTASYSFFVTFPQYWLQKWTESPGSQTKFYIGGYLILSLLAWAATNGSMWSTHMLIAPRSGAELHRRLLTTIFGAAFSFFSMTETGSLLNRFSEDMQLVDKSLPPAILSLSNQVFKLLVQATLLFSAQKLLAATLPICVLVVYVVQRVYLRTSRQLRLLQLESQSAVYSSFLESIEGVVSIRSFGWMKQAENSNMACLDKSQKPAYILLCLQLWLNIVLDLVIAAMAVILITLAVFLEGSTTAGQIGMSLNIVLVANSTLLALVTSWTNLEISLGAISRLKTLEADVEGEEQPSLGTIVPDTWPSRGAVEVRELTVFYDESHAPALKDINLSVAPGQHLVVCGRTGSGKSTLLLALLRLLNTQSGSMEVDGINLSQVSPSAIREQCFITVTQDLFLLAQASLRFNLDPSESLPDIVIMKALERTGLGGHFDTNQQEKLVDILDEPLSSLPHMSTGQTQLFALTRAVLRVEYSSATRAKPILLLDEATSSVDGVTEFVMRDVIKEIFTDNGHTVIEITHRLSGFEDIARGGDSGEVKVVLLSQGGIQRQGRMEDMLDFGKRP</sequence>
<evidence type="ECO:0000256" key="2">
    <source>
        <dbReference type="ARBA" id="ARBA00022448"/>
    </source>
</evidence>
<keyword evidence="7 10" id="KW-1133">Transmembrane helix</keyword>
<dbReference type="PROSITE" id="PS50850">
    <property type="entry name" value="MFS"/>
    <property type="match status" value="1"/>
</dbReference>
<dbReference type="SUPFAM" id="SSF52540">
    <property type="entry name" value="P-loop containing nucleoside triphosphate hydrolases"/>
    <property type="match status" value="2"/>
</dbReference>
<feature type="transmembrane region" description="Helical" evidence="10">
    <location>
        <begin position="270"/>
        <end position="291"/>
    </location>
</feature>
<evidence type="ECO:0000256" key="10">
    <source>
        <dbReference type="SAM" id="Phobius"/>
    </source>
</evidence>
<feature type="transmembrane region" description="Helical" evidence="10">
    <location>
        <begin position="37"/>
        <end position="64"/>
    </location>
</feature>
<dbReference type="Gene3D" id="1.20.1560.10">
    <property type="entry name" value="ABC transporter type 1, transmembrane domain"/>
    <property type="match status" value="2"/>
</dbReference>
<feature type="transmembrane region" description="Helical" evidence="10">
    <location>
        <begin position="1453"/>
        <end position="1474"/>
    </location>
</feature>
<protein>
    <submittedName>
        <fullName evidence="14">Uncharacterized protein</fullName>
    </submittedName>
</protein>
<dbReference type="RefSeq" id="XP_018239667.1">
    <property type="nucleotide sequence ID" value="XM_018399056.1"/>
</dbReference>
<dbReference type="FunFam" id="1.20.1560.10:FF:000066">
    <property type="entry name" value="ABC multidrug transporter (Eurofung)"/>
    <property type="match status" value="1"/>
</dbReference>
<feature type="transmembrane region" description="Helical" evidence="10">
    <location>
        <begin position="1598"/>
        <end position="1622"/>
    </location>
</feature>
<comment type="subcellular location">
    <subcellularLocation>
        <location evidence="1">Cell membrane</location>
        <topology evidence="1">Multi-pass membrane protein</topology>
    </subcellularLocation>
</comment>
<evidence type="ECO:0000259" key="11">
    <source>
        <dbReference type="PROSITE" id="PS50850"/>
    </source>
</evidence>
<feature type="region of interest" description="Disordered" evidence="9">
    <location>
        <begin position="1"/>
        <end position="29"/>
    </location>
</feature>
<dbReference type="InterPro" id="IPR003593">
    <property type="entry name" value="AAA+_ATPase"/>
</dbReference>
<dbReference type="Proteomes" id="UP000009097">
    <property type="component" value="Unassembled WGS sequence"/>
</dbReference>
<reference evidence="14" key="1">
    <citation type="submission" date="2007-04" db="EMBL/GenBank/DDBJ databases">
        <authorList>
            <consortium name="The Broad Institute Genome Sequencing Platform"/>
            <person name="Birren B."/>
            <person name="Lander E."/>
            <person name="Galagan J."/>
            <person name="Nusbaum C."/>
            <person name="Devon K."/>
            <person name="Ma L.-J."/>
            <person name="Jaffe D."/>
            <person name="Butler J."/>
            <person name="Alvarez P."/>
            <person name="Gnerre S."/>
            <person name="Grabherr M."/>
            <person name="Kleber M."/>
            <person name="Mauceli E."/>
            <person name="Brockman W."/>
            <person name="MacCallum I.A."/>
            <person name="Young S."/>
            <person name="LaButti K."/>
            <person name="DeCaprio D."/>
            <person name="Crawford M."/>
            <person name="Koehrsen M."/>
            <person name="Engels R."/>
            <person name="Montgomery P."/>
            <person name="Pearson M."/>
            <person name="Howarth C."/>
            <person name="Larson L."/>
            <person name="White J."/>
            <person name="O'Leary S."/>
            <person name="Kodira C."/>
            <person name="Zeng Q."/>
            <person name="Yandava C."/>
            <person name="Alvarado L."/>
            <person name="Kistler C."/>
            <person name="Shim W.-B."/>
            <person name="Kang S."/>
            <person name="Woloshuk C."/>
        </authorList>
    </citation>
    <scope>NUCLEOTIDE SEQUENCE</scope>
    <source>
        <strain evidence="14">4287</strain>
    </source>
</reference>
<dbReference type="CDD" id="cd18580">
    <property type="entry name" value="ABC_6TM_ABCC_D2"/>
    <property type="match status" value="1"/>
</dbReference>
<gene>
    <name evidence="14" type="ORF">FOXG_18911</name>
</gene>
<feature type="transmembrane region" description="Helical" evidence="10">
    <location>
        <begin position="303"/>
        <end position="321"/>
    </location>
</feature>
<feature type="transmembrane region" description="Helical" evidence="10">
    <location>
        <begin position="106"/>
        <end position="124"/>
    </location>
</feature>
<dbReference type="SMART" id="SM00382">
    <property type="entry name" value="AAA"/>
    <property type="match status" value="2"/>
</dbReference>
<dbReference type="InterPro" id="IPR044726">
    <property type="entry name" value="ABCC_6TM_D2"/>
</dbReference>
<dbReference type="PROSITE" id="PS00211">
    <property type="entry name" value="ABC_TRANSPORTER_1"/>
    <property type="match status" value="1"/>
</dbReference>
<dbReference type="InterPro" id="IPR050173">
    <property type="entry name" value="ABC_transporter_C-like"/>
</dbReference>
<feature type="domain" description="ABC transmembrane type-1" evidence="13">
    <location>
        <begin position="791"/>
        <end position="1063"/>
    </location>
</feature>
<dbReference type="SUPFAM" id="SSF90123">
    <property type="entry name" value="ABC transporter transmembrane region"/>
    <property type="match status" value="2"/>
</dbReference>
<feature type="transmembrane region" description="Helical" evidence="10">
    <location>
        <begin position="375"/>
        <end position="393"/>
    </location>
</feature>
<feature type="transmembrane region" description="Helical" evidence="10">
    <location>
        <begin position="1380"/>
        <end position="1400"/>
    </location>
</feature>
<feature type="transmembrane region" description="Helical" evidence="10">
    <location>
        <begin position="130"/>
        <end position="150"/>
    </location>
</feature>
<feature type="transmembrane region" description="Helical" evidence="10">
    <location>
        <begin position="1515"/>
        <end position="1535"/>
    </location>
</feature>
<feature type="transmembrane region" description="Helical" evidence="10">
    <location>
        <begin position="341"/>
        <end position="363"/>
    </location>
</feature>
<evidence type="ECO:0000256" key="7">
    <source>
        <dbReference type="ARBA" id="ARBA00022989"/>
    </source>
</evidence>
<feature type="transmembrane region" description="Helical" evidence="10">
    <location>
        <begin position="194"/>
        <end position="216"/>
    </location>
</feature>
<feature type="transmembrane region" description="Helical" evidence="10">
    <location>
        <begin position="1037"/>
        <end position="1062"/>
    </location>
</feature>
<dbReference type="InterPro" id="IPR036640">
    <property type="entry name" value="ABC1_TM_sf"/>
</dbReference>
<dbReference type="PROSITE" id="PS50893">
    <property type="entry name" value="ABC_TRANSPORTER_2"/>
    <property type="match status" value="2"/>
</dbReference>
<dbReference type="Gene3D" id="1.20.1250.20">
    <property type="entry name" value="MFS general substrate transporter like domains"/>
    <property type="match status" value="2"/>
</dbReference>
<feature type="domain" description="ABC transmembrane type-1" evidence="13">
    <location>
        <begin position="1381"/>
        <end position="1656"/>
    </location>
</feature>
<dbReference type="InterPro" id="IPR011527">
    <property type="entry name" value="ABC1_TM_dom"/>
</dbReference>
<dbReference type="GO" id="GO:0005886">
    <property type="term" value="C:plasma membrane"/>
    <property type="evidence" value="ECO:0007669"/>
    <property type="project" value="UniProtKB-SubCell"/>
</dbReference>
<keyword evidence="8 10" id="KW-0472">Membrane</keyword>
<dbReference type="GO" id="GO:0140359">
    <property type="term" value="F:ABC-type transporter activity"/>
    <property type="evidence" value="ECO:0007669"/>
    <property type="project" value="InterPro"/>
</dbReference>
<feature type="transmembrane region" description="Helical" evidence="10">
    <location>
        <begin position="783"/>
        <end position="800"/>
    </location>
</feature>
<feature type="transmembrane region" description="Helical" evidence="10">
    <location>
        <begin position="1000"/>
        <end position="1025"/>
    </location>
</feature>
<evidence type="ECO:0000256" key="5">
    <source>
        <dbReference type="ARBA" id="ARBA00022741"/>
    </source>
</evidence>